<reference evidence="1" key="2">
    <citation type="journal article" date="2022" name="New Phytol.">
        <title>Evolutionary transition to the ectomycorrhizal habit in the genomes of a hyperdiverse lineage of mushroom-forming fungi.</title>
        <authorList>
            <person name="Looney B."/>
            <person name="Miyauchi S."/>
            <person name="Morin E."/>
            <person name="Drula E."/>
            <person name="Courty P.E."/>
            <person name="Kohler A."/>
            <person name="Kuo A."/>
            <person name="LaButti K."/>
            <person name="Pangilinan J."/>
            <person name="Lipzen A."/>
            <person name="Riley R."/>
            <person name="Andreopoulos W."/>
            <person name="He G."/>
            <person name="Johnson J."/>
            <person name="Nolan M."/>
            <person name="Tritt A."/>
            <person name="Barry K.W."/>
            <person name="Grigoriev I.V."/>
            <person name="Nagy L.G."/>
            <person name="Hibbett D."/>
            <person name="Henrissat B."/>
            <person name="Matheny P.B."/>
            <person name="Labbe J."/>
            <person name="Martin F.M."/>
        </authorList>
    </citation>
    <scope>NUCLEOTIDE SEQUENCE</scope>
    <source>
        <strain evidence="1">EC-137</strain>
    </source>
</reference>
<evidence type="ECO:0000313" key="2">
    <source>
        <dbReference type="Proteomes" id="UP000814128"/>
    </source>
</evidence>
<comment type="caution">
    <text evidence="1">The sequence shown here is derived from an EMBL/GenBank/DDBJ whole genome shotgun (WGS) entry which is preliminary data.</text>
</comment>
<name>A0ACB8QBP9_9AGAM</name>
<sequence>MPIVSVDNTTSHRERREYHKKTASKSSAFTAVSAPPLSTKKPPRSPSEPALPSAVPTVVPPLPPPPSTQLSPSRDHKRDREHGRAREQHRGRELHHNREHNHDHEHRERDQGREELAHDQDSAAIRASRVHAVVQEEVKPLREKLELLQAHVQTLKHKRSSRSSRHSKHAWASQDEPVHTSRSLLSLLTLTVVLGAGFSRGRDEIARPMTPERVRILREAFEVAGPYPASPANSTAHRRTLLPFSVLRATSSVLPARAASLPARTSRSSFPARLPASNERPTIPRSLASVRVERAQAEGRGRGMLYYLVLPPRYYF</sequence>
<dbReference type="Proteomes" id="UP000814128">
    <property type="component" value="Unassembled WGS sequence"/>
</dbReference>
<keyword evidence="2" id="KW-1185">Reference proteome</keyword>
<protein>
    <submittedName>
        <fullName evidence="1">Uncharacterized protein</fullName>
    </submittedName>
</protein>
<gene>
    <name evidence="1" type="ORF">K488DRAFT_73133</name>
</gene>
<accession>A0ACB8QBP9</accession>
<reference evidence="1" key="1">
    <citation type="submission" date="2021-02" db="EMBL/GenBank/DDBJ databases">
        <authorList>
            <consortium name="DOE Joint Genome Institute"/>
            <person name="Ahrendt S."/>
            <person name="Looney B.P."/>
            <person name="Miyauchi S."/>
            <person name="Morin E."/>
            <person name="Drula E."/>
            <person name="Courty P.E."/>
            <person name="Chicoki N."/>
            <person name="Fauchery L."/>
            <person name="Kohler A."/>
            <person name="Kuo A."/>
            <person name="Labutti K."/>
            <person name="Pangilinan J."/>
            <person name="Lipzen A."/>
            <person name="Riley R."/>
            <person name="Andreopoulos W."/>
            <person name="He G."/>
            <person name="Johnson J."/>
            <person name="Barry K.W."/>
            <person name="Grigoriev I.V."/>
            <person name="Nagy L."/>
            <person name="Hibbett D."/>
            <person name="Henrissat B."/>
            <person name="Matheny P.B."/>
            <person name="Labbe J."/>
            <person name="Martin F."/>
        </authorList>
    </citation>
    <scope>NUCLEOTIDE SEQUENCE</scope>
    <source>
        <strain evidence="1">EC-137</strain>
    </source>
</reference>
<dbReference type="EMBL" id="MU273689">
    <property type="protein sequence ID" value="KAI0029231.1"/>
    <property type="molecule type" value="Genomic_DNA"/>
</dbReference>
<proteinExistence type="predicted"/>
<organism evidence="1 2">
    <name type="scientific">Vararia minispora EC-137</name>
    <dbReference type="NCBI Taxonomy" id="1314806"/>
    <lineage>
        <taxon>Eukaryota</taxon>
        <taxon>Fungi</taxon>
        <taxon>Dikarya</taxon>
        <taxon>Basidiomycota</taxon>
        <taxon>Agaricomycotina</taxon>
        <taxon>Agaricomycetes</taxon>
        <taxon>Russulales</taxon>
        <taxon>Lachnocladiaceae</taxon>
        <taxon>Vararia</taxon>
    </lineage>
</organism>
<evidence type="ECO:0000313" key="1">
    <source>
        <dbReference type="EMBL" id="KAI0029231.1"/>
    </source>
</evidence>